<feature type="signal peptide" evidence="1">
    <location>
        <begin position="1"/>
        <end position="29"/>
    </location>
</feature>
<name>A0A345HXR3_9ACTN</name>
<dbReference type="EMBL" id="CP031194">
    <property type="protein sequence ID" value="AXG81487.1"/>
    <property type="molecule type" value="Genomic_DNA"/>
</dbReference>
<dbReference type="SUPFAM" id="SSF53850">
    <property type="entry name" value="Periplasmic binding protein-like II"/>
    <property type="match status" value="1"/>
</dbReference>
<dbReference type="InterPro" id="IPR050490">
    <property type="entry name" value="Bact_solute-bd_prot1"/>
</dbReference>
<gene>
    <name evidence="2" type="ORF">DVK44_31515</name>
</gene>
<dbReference type="PROSITE" id="PS51257">
    <property type="entry name" value="PROKAR_LIPOPROTEIN"/>
    <property type="match status" value="1"/>
</dbReference>
<dbReference type="AlphaFoldDB" id="A0A345HXR3"/>
<reference evidence="3" key="1">
    <citation type="submission" date="2018-07" db="EMBL/GenBank/DDBJ databases">
        <authorList>
            <person name="Zhao J."/>
        </authorList>
    </citation>
    <scope>NUCLEOTIDE SEQUENCE [LARGE SCALE GENOMIC DNA]</scope>
    <source>
        <strain evidence="3">GSSD-12</strain>
    </source>
</reference>
<dbReference type="PANTHER" id="PTHR43649">
    <property type="entry name" value="ARABINOSE-BINDING PROTEIN-RELATED"/>
    <property type="match status" value="1"/>
</dbReference>
<dbReference type="PANTHER" id="PTHR43649:SF12">
    <property type="entry name" value="DIACETYLCHITOBIOSE BINDING PROTEIN DASA"/>
    <property type="match status" value="1"/>
</dbReference>
<protein>
    <submittedName>
        <fullName evidence="2">Sugar ABC transporter substrate-binding protein</fullName>
    </submittedName>
</protein>
<proteinExistence type="predicted"/>
<organism evidence="2 3">
    <name type="scientific">Streptomyces paludis</name>
    <dbReference type="NCBI Taxonomy" id="2282738"/>
    <lineage>
        <taxon>Bacteria</taxon>
        <taxon>Bacillati</taxon>
        <taxon>Actinomycetota</taxon>
        <taxon>Actinomycetes</taxon>
        <taxon>Kitasatosporales</taxon>
        <taxon>Streptomycetaceae</taxon>
        <taxon>Streptomyces</taxon>
    </lineage>
</organism>
<dbReference type="Proteomes" id="UP000253868">
    <property type="component" value="Chromosome"/>
</dbReference>
<dbReference type="Gene3D" id="3.40.190.10">
    <property type="entry name" value="Periplasmic binding protein-like II"/>
    <property type="match status" value="2"/>
</dbReference>
<dbReference type="OrthoDB" id="9770625at2"/>
<dbReference type="Pfam" id="PF01547">
    <property type="entry name" value="SBP_bac_1"/>
    <property type="match status" value="1"/>
</dbReference>
<accession>A0A345HXR3</accession>
<dbReference type="CDD" id="cd13585">
    <property type="entry name" value="PBP2_TMBP_like"/>
    <property type="match status" value="1"/>
</dbReference>
<feature type="chain" id="PRO_5038545368" evidence="1">
    <location>
        <begin position="30"/>
        <end position="452"/>
    </location>
</feature>
<evidence type="ECO:0000313" key="3">
    <source>
        <dbReference type="Proteomes" id="UP000253868"/>
    </source>
</evidence>
<evidence type="ECO:0000256" key="1">
    <source>
        <dbReference type="SAM" id="SignalP"/>
    </source>
</evidence>
<keyword evidence="1" id="KW-0732">Signal</keyword>
<sequence length="452" mass="48632">MPLQQRRRGIRAVGAGAALVGLLAGCSGAGGASSSGGGETLNVLMVNNPQMVELQKLTADNFTKETGIKVNFSVLPENDVRDKISQDFANQAGQYDVATISNFEVPFFAKNGWLHALDEYTEQDKDFDQADILPPLSDSLTAADGKLYGQPFYGESSFLMYRKDVFAAKNLTMPDKPTWQEVADLAAKVDGAEKGMRGICLRGLPGWGEVIAPLTTVVNTMGGTWFNEDWEAQLTSPEFKKATKFYVDLVREHGEAGAPQAGYAECLNNMTQGHSAMWYDATAGAGSLEAKDSPVKGKMGYVPAPVDKTDSSGWLYTWAWGMQKASKKTDSAWKFISWASSKEYEELVGEKIGWSSVPAGKRASTYANADYLKEAGAFAEVTKEAIASANPKDPGTQPRPAAGIQFVGIPDFTDLGTKVSQEISAAIAGKKSVDEALKISQALAEKVGEKQR</sequence>
<dbReference type="InterPro" id="IPR006059">
    <property type="entry name" value="SBP"/>
</dbReference>
<dbReference type="RefSeq" id="WP_114664028.1">
    <property type="nucleotide sequence ID" value="NZ_CP031194.1"/>
</dbReference>
<keyword evidence="3" id="KW-1185">Reference proteome</keyword>
<dbReference type="KEGG" id="spad:DVK44_31515"/>
<evidence type="ECO:0000313" key="2">
    <source>
        <dbReference type="EMBL" id="AXG81487.1"/>
    </source>
</evidence>